<keyword evidence="10" id="KW-1185">Reference proteome</keyword>
<dbReference type="PANTHER" id="PTHR31421">
    <property type="entry name" value="PROTEIN BASIC PENTACYSTEINE3"/>
    <property type="match status" value="1"/>
</dbReference>
<dbReference type="OrthoDB" id="1883964at2759"/>
<gene>
    <name evidence="9" type="ORF">F0562_027157</name>
</gene>
<keyword evidence="5 7" id="KW-0804">Transcription</keyword>
<evidence type="ECO:0000256" key="4">
    <source>
        <dbReference type="ARBA" id="ARBA00023125"/>
    </source>
</evidence>
<evidence type="ECO:0000256" key="7">
    <source>
        <dbReference type="RuleBase" id="RU367160"/>
    </source>
</evidence>
<dbReference type="PANTHER" id="PTHR31421:SF2">
    <property type="entry name" value="PROTEIN BASIC PENTACYSTEINE6"/>
    <property type="match status" value="1"/>
</dbReference>
<protein>
    <recommendedName>
        <fullName evidence="7">GAGA-binding transcriptional activator</fullName>
    </recommendedName>
</protein>
<organism evidence="9 10">
    <name type="scientific">Nyssa sinensis</name>
    <dbReference type="NCBI Taxonomy" id="561372"/>
    <lineage>
        <taxon>Eukaryota</taxon>
        <taxon>Viridiplantae</taxon>
        <taxon>Streptophyta</taxon>
        <taxon>Embryophyta</taxon>
        <taxon>Tracheophyta</taxon>
        <taxon>Spermatophyta</taxon>
        <taxon>Magnoliopsida</taxon>
        <taxon>eudicotyledons</taxon>
        <taxon>Gunneridae</taxon>
        <taxon>Pentapetalae</taxon>
        <taxon>asterids</taxon>
        <taxon>Cornales</taxon>
        <taxon>Nyssaceae</taxon>
        <taxon>Nyssa</taxon>
    </lineage>
</organism>
<evidence type="ECO:0000256" key="3">
    <source>
        <dbReference type="ARBA" id="ARBA00023015"/>
    </source>
</evidence>
<evidence type="ECO:0000256" key="8">
    <source>
        <dbReference type="SAM" id="MobiDB-lite"/>
    </source>
</evidence>
<keyword evidence="6 7" id="KW-0539">Nucleus</keyword>
<dbReference type="Pfam" id="PF06217">
    <property type="entry name" value="GAGA_bind"/>
    <property type="match status" value="1"/>
</dbReference>
<dbReference type="GO" id="GO:0003700">
    <property type="term" value="F:DNA-binding transcription factor activity"/>
    <property type="evidence" value="ECO:0007669"/>
    <property type="project" value="UniProtKB-UniRule"/>
</dbReference>
<evidence type="ECO:0000256" key="2">
    <source>
        <dbReference type="ARBA" id="ARBA00007911"/>
    </source>
</evidence>
<comment type="subcellular location">
    <subcellularLocation>
        <location evidence="1 7">Nucleus</location>
    </subcellularLocation>
</comment>
<accession>A0A5J5B491</accession>
<comment type="similarity">
    <text evidence="2 7">Belongs to the BBR/BPC family.</text>
</comment>
<evidence type="ECO:0000256" key="6">
    <source>
        <dbReference type="ARBA" id="ARBA00023242"/>
    </source>
</evidence>
<evidence type="ECO:0000256" key="1">
    <source>
        <dbReference type="ARBA" id="ARBA00004123"/>
    </source>
</evidence>
<dbReference type="InterPro" id="IPR010409">
    <property type="entry name" value="GAGA-bd_tscrpt_act"/>
</dbReference>
<dbReference type="EMBL" id="CM018038">
    <property type="protein sequence ID" value="KAA8537549.1"/>
    <property type="molecule type" value="Genomic_DNA"/>
</dbReference>
<dbReference type="AlphaFoldDB" id="A0A5J5B491"/>
<dbReference type="SMART" id="SM01226">
    <property type="entry name" value="GAGA_bind"/>
    <property type="match status" value="1"/>
</dbReference>
<name>A0A5J5B491_9ASTE</name>
<keyword evidence="4 7" id="KW-0238">DNA-binding</keyword>
<feature type="region of interest" description="Disordered" evidence="8">
    <location>
        <begin position="1"/>
        <end position="83"/>
    </location>
</feature>
<sequence length="274" mass="29596">MHISDALPMSPVASEPPKSRRTKRTKEAKAVASTKKDSKSSKKVKREGEDLNKMMFGKSHEWKDGQDANGGGDDLNKQLGVSKPDWKDQDLGLNQVAFDDSTMPVPVCSCTGVLRPCYKWGNGALTADSGQLAITTGLSPIQVYIHPNLPEMSVIEEDKKVEAEEAVKGGELLFCGPRAGAPLVGARFHCKVTWSLPLGFGRSSASTFGLSPRVVHLVIVWHWMSKDVAALLGGATRRGNLVKEIDFSGIAQQLCPNCQSITSLEQQLGGIIQL</sequence>
<feature type="compositionally biased region" description="Basic and acidic residues" evidence="8">
    <location>
        <begin position="25"/>
        <end position="66"/>
    </location>
</feature>
<evidence type="ECO:0000313" key="9">
    <source>
        <dbReference type="EMBL" id="KAA8537549.1"/>
    </source>
</evidence>
<dbReference type="GO" id="GO:0009723">
    <property type="term" value="P:response to ethylene"/>
    <property type="evidence" value="ECO:0007669"/>
    <property type="project" value="TreeGrafter"/>
</dbReference>
<dbReference type="Proteomes" id="UP000325577">
    <property type="component" value="Linkage Group LG15"/>
</dbReference>
<dbReference type="GO" id="GO:0005634">
    <property type="term" value="C:nucleus"/>
    <property type="evidence" value="ECO:0007669"/>
    <property type="project" value="UniProtKB-SubCell"/>
</dbReference>
<proteinExistence type="inferred from homology"/>
<reference evidence="9 10" key="1">
    <citation type="submission" date="2019-09" db="EMBL/GenBank/DDBJ databases">
        <title>A chromosome-level genome assembly of the Chinese tupelo Nyssa sinensis.</title>
        <authorList>
            <person name="Yang X."/>
            <person name="Kang M."/>
            <person name="Yang Y."/>
            <person name="Xiong H."/>
            <person name="Wang M."/>
            <person name="Zhang Z."/>
            <person name="Wang Z."/>
            <person name="Wu H."/>
            <person name="Ma T."/>
            <person name="Liu J."/>
            <person name="Xi Z."/>
        </authorList>
    </citation>
    <scope>NUCLEOTIDE SEQUENCE [LARGE SCALE GENOMIC DNA]</scope>
    <source>
        <strain evidence="9">J267</strain>
        <tissue evidence="9">Leaf</tissue>
    </source>
</reference>
<keyword evidence="3 7" id="KW-0805">Transcription regulation</keyword>
<comment type="function">
    <text evidence="7">Transcriptional regulator that specifically binds to GA-rich elements (GAGA-repeats) present in regulatory sequences of genes involved in developmental processes.</text>
</comment>
<evidence type="ECO:0000256" key="5">
    <source>
        <dbReference type="ARBA" id="ARBA00023163"/>
    </source>
</evidence>
<dbReference type="GO" id="GO:0043565">
    <property type="term" value="F:sequence-specific DNA binding"/>
    <property type="evidence" value="ECO:0007669"/>
    <property type="project" value="TreeGrafter"/>
</dbReference>
<evidence type="ECO:0000313" key="10">
    <source>
        <dbReference type="Proteomes" id="UP000325577"/>
    </source>
</evidence>